<reference evidence="2" key="1">
    <citation type="journal article" date="2014" name="Int. J. Syst. Evol. Microbiol.">
        <title>Complete genome sequence of Corynebacterium casei LMG S-19264T (=DSM 44701T), isolated from a smear-ripened cheese.</title>
        <authorList>
            <consortium name="US DOE Joint Genome Institute (JGI-PGF)"/>
            <person name="Walter F."/>
            <person name="Albersmeier A."/>
            <person name="Kalinowski J."/>
            <person name="Ruckert C."/>
        </authorList>
    </citation>
    <scope>NUCLEOTIDE SEQUENCE</scope>
    <source>
        <strain evidence="2">KCTC 12719</strain>
    </source>
</reference>
<dbReference type="PANTHER" id="PTHR43861:SF3">
    <property type="entry name" value="PUTATIVE (AFU_ORTHOLOGUE AFUA_2G14390)-RELATED"/>
    <property type="match status" value="1"/>
</dbReference>
<organism evidence="2 3">
    <name type="scientific">Salinimicrobium marinum</name>
    <dbReference type="NCBI Taxonomy" id="680283"/>
    <lineage>
        <taxon>Bacteria</taxon>
        <taxon>Pseudomonadati</taxon>
        <taxon>Bacteroidota</taxon>
        <taxon>Flavobacteriia</taxon>
        <taxon>Flavobacteriales</taxon>
        <taxon>Flavobacteriaceae</taxon>
        <taxon>Salinimicrobium</taxon>
    </lineage>
</organism>
<dbReference type="PANTHER" id="PTHR43861">
    <property type="entry name" value="TRANS-ACONITATE 2-METHYLTRANSFERASE-RELATED"/>
    <property type="match status" value="1"/>
</dbReference>
<name>A0A918VZ57_9FLAO</name>
<dbReference type="Pfam" id="PF13489">
    <property type="entry name" value="Methyltransf_23"/>
    <property type="match status" value="1"/>
</dbReference>
<dbReference type="GO" id="GO:0008168">
    <property type="term" value="F:methyltransferase activity"/>
    <property type="evidence" value="ECO:0007669"/>
    <property type="project" value="UniProtKB-KW"/>
</dbReference>
<dbReference type="GO" id="GO:0032259">
    <property type="term" value="P:methylation"/>
    <property type="evidence" value="ECO:0007669"/>
    <property type="project" value="UniProtKB-KW"/>
</dbReference>
<dbReference type="InterPro" id="IPR029063">
    <property type="entry name" value="SAM-dependent_MTases_sf"/>
</dbReference>
<keyword evidence="3" id="KW-1185">Reference proteome</keyword>
<dbReference type="AlphaFoldDB" id="A0A918VZ57"/>
<sequence>MSSEKASANYQLKCKDHTVSGNEYELRYDQKRDMLVTFPQPTLEELPEFYKSENYISHTDSSSSLFEKIYQWVKTYMIDKKIKWIEKEAAKGKDLLDIGAGTGDFLFRAKSRGWNVKGTEPNFRARELALKKGVNLAEDSLNFPSASFDVITMWHVLEHIPNLEEQIMELTRLLKKDGLLVIAAPNFKSYDAGKFKNFWAAYDVPRHLWHFSRTSIHNIFEPHGFKIEKTRGLEFDAFYVSLLSAKYKSGSNFSISALFTGLLSNLKAKSTKEYSSVAYFLQKN</sequence>
<keyword evidence="1" id="KW-0808">Transferase</keyword>
<dbReference type="Proteomes" id="UP000610456">
    <property type="component" value="Unassembled WGS sequence"/>
</dbReference>
<dbReference type="RefSeq" id="WP_189604643.1">
    <property type="nucleotide sequence ID" value="NZ_BMXB01000007.1"/>
</dbReference>
<reference evidence="2" key="2">
    <citation type="submission" date="2020-09" db="EMBL/GenBank/DDBJ databases">
        <authorList>
            <person name="Sun Q."/>
            <person name="Kim S."/>
        </authorList>
    </citation>
    <scope>NUCLEOTIDE SEQUENCE</scope>
    <source>
        <strain evidence="2">KCTC 12719</strain>
    </source>
</reference>
<accession>A0A918VZ57</accession>
<dbReference type="EMBL" id="BMXB01000007">
    <property type="protein sequence ID" value="GHA38889.1"/>
    <property type="molecule type" value="Genomic_DNA"/>
</dbReference>
<dbReference type="SUPFAM" id="SSF53335">
    <property type="entry name" value="S-adenosyl-L-methionine-dependent methyltransferases"/>
    <property type="match status" value="1"/>
</dbReference>
<evidence type="ECO:0000313" key="3">
    <source>
        <dbReference type="Proteomes" id="UP000610456"/>
    </source>
</evidence>
<dbReference type="CDD" id="cd02440">
    <property type="entry name" value="AdoMet_MTases"/>
    <property type="match status" value="1"/>
</dbReference>
<evidence type="ECO:0000256" key="1">
    <source>
        <dbReference type="ARBA" id="ARBA00022679"/>
    </source>
</evidence>
<gene>
    <name evidence="2" type="ORF">GCM10007103_20340</name>
</gene>
<evidence type="ECO:0000313" key="2">
    <source>
        <dbReference type="EMBL" id="GHA38889.1"/>
    </source>
</evidence>
<proteinExistence type="predicted"/>
<comment type="caution">
    <text evidence="2">The sequence shown here is derived from an EMBL/GenBank/DDBJ whole genome shotgun (WGS) entry which is preliminary data.</text>
</comment>
<keyword evidence="2" id="KW-0489">Methyltransferase</keyword>
<dbReference type="Gene3D" id="3.40.50.150">
    <property type="entry name" value="Vaccinia Virus protein VP39"/>
    <property type="match status" value="1"/>
</dbReference>
<protein>
    <submittedName>
        <fullName evidence="2">Methyltransferase</fullName>
    </submittedName>
</protein>